<evidence type="ECO:0000256" key="1">
    <source>
        <dbReference type="SAM" id="MobiDB-lite"/>
    </source>
</evidence>
<protein>
    <submittedName>
        <fullName evidence="2">Uncharacterized protein</fullName>
    </submittedName>
</protein>
<name>A0A2C9EKA6_PSEPH</name>
<dbReference type="KEGG" id="pprc:PFLCHA0_c23320"/>
<dbReference type="EMBL" id="CP003190">
    <property type="protein sequence ID" value="AGL84103.1"/>
    <property type="molecule type" value="Genomic_DNA"/>
</dbReference>
<feature type="region of interest" description="Disordered" evidence="1">
    <location>
        <begin position="38"/>
        <end position="69"/>
    </location>
</feature>
<proteinExistence type="predicted"/>
<evidence type="ECO:0000313" key="3">
    <source>
        <dbReference type="Proteomes" id="UP000013940"/>
    </source>
</evidence>
<dbReference type="AlphaFoldDB" id="A0A2C9EKA6"/>
<evidence type="ECO:0000313" key="2">
    <source>
        <dbReference type="EMBL" id="AGL84103.1"/>
    </source>
</evidence>
<dbReference type="HOGENOM" id="CLU_2772786_0_0_6"/>
<organism evidence="2 3">
    <name type="scientific">Pseudomonas protegens (strain DSM 19095 / LMG 27888 / CFBP 6595 / CHA0)</name>
    <dbReference type="NCBI Taxonomy" id="1124983"/>
    <lineage>
        <taxon>Bacteria</taxon>
        <taxon>Pseudomonadati</taxon>
        <taxon>Pseudomonadota</taxon>
        <taxon>Gammaproteobacteria</taxon>
        <taxon>Pseudomonadales</taxon>
        <taxon>Pseudomonadaceae</taxon>
        <taxon>Pseudomonas</taxon>
    </lineage>
</organism>
<sequence>MTSPVPFVRLLLRARQAFEKTDFLEKARPALENKVVRPLPTHMDTKARRANHARQPYSIRDLIKTTQGP</sequence>
<accession>A0A2C9EKA6</accession>
<gene>
    <name evidence="2" type="ORF">PFLCHA0_c23320</name>
</gene>
<dbReference type="Proteomes" id="UP000013940">
    <property type="component" value="Chromosome"/>
</dbReference>
<reference evidence="3" key="1">
    <citation type="journal article" date="2014" name="Genome Announc.">
        <title>Full-genome sequence of the plant growth-promoting bacterium Pseudomonas protegens CHA0.</title>
        <authorList>
            <person name="Jousset A."/>
            <person name="Schuldes J."/>
            <person name="Keel C."/>
            <person name="Maurhofer M."/>
            <person name="Daniel R."/>
            <person name="Scheu S."/>
            <person name="Thuermer A."/>
        </authorList>
    </citation>
    <scope>NUCLEOTIDE SEQUENCE [LARGE SCALE GENOMIC DNA]</scope>
    <source>
        <strain evidence="3">DSM 19095 / LMG 27888 / CFBP 6595 / CHA0</strain>
    </source>
</reference>